<dbReference type="Proteomes" id="UP000237105">
    <property type="component" value="Unassembled WGS sequence"/>
</dbReference>
<organism evidence="1 2">
    <name type="scientific">Parasponia andersonii</name>
    <name type="common">Sponia andersonii</name>
    <dbReference type="NCBI Taxonomy" id="3476"/>
    <lineage>
        <taxon>Eukaryota</taxon>
        <taxon>Viridiplantae</taxon>
        <taxon>Streptophyta</taxon>
        <taxon>Embryophyta</taxon>
        <taxon>Tracheophyta</taxon>
        <taxon>Spermatophyta</taxon>
        <taxon>Magnoliopsida</taxon>
        <taxon>eudicotyledons</taxon>
        <taxon>Gunneridae</taxon>
        <taxon>Pentapetalae</taxon>
        <taxon>rosids</taxon>
        <taxon>fabids</taxon>
        <taxon>Rosales</taxon>
        <taxon>Cannabaceae</taxon>
        <taxon>Parasponia</taxon>
    </lineage>
</organism>
<evidence type="ECO:0000313" key="2">
    <source>
        <dbReference type="Proteomes" id="UP000237105"/>
    </source>
</evidence>
<proteinExistence type="predicted"/>
<gene>
    <name evidence="1" type="ORF">PanWU01x14_017400</name>
</gene>
<dbReference type="OrthoDB" id="1750588at2759"/>
<protein>
    <submittedName>
        <fullName evidence="1">Uncharacterized protein</fullName>
    </submittedName>
</protein>
<sequence length="105" mass="11411">MHLINYYNQAPVIFLLVSSLMKSRRTVFLHLGHLGLAWDSRTYMRHRGHPTSTMGAAVPLSSLLKHSSSASDDTHDPSIDISDDDDAESALLLECVSGSGESALS</sequence>
<accession>A0A2P5DZX3</accession>
<evidence type="ECO:0000313" key="1">
    <source>
        <dbReference type="EMBL" id="PON78841.1"/>
    </source>
</evidence>
<dbReference type="AlphaFoldDB" id="A0A2P5DZX3"/>
<keyword evidence="2" id="KW-1185">Reference proteome</keyword>
<dbReference type="EMBL" id="JXTB01000007">
    <property type="protein sequence ID" value="PON78841.1"/>
    <property type="molecule type" value="Genomic_DNA"/>
</dbReference>
<comment type="caution">
    <text evidence="1">The sequence shown here is derived from an EMBL/GenBank/DDBJ whole genome shotgun (WGS) entry which is preliminary data.</text>
</comment>
<reference evidence="2" key="1">
    <citation type="submission" date="2016-06" db="EMBL/GenBank/DDBJ databases">
        <title>Parallel loss of symbiosis genes in relatives of nitrogen-fixing non-legume Parasponia.</title>
        <authorList>
            <person name="Van Velzen R."/>
            <person name="Holmer R."/>
            <person name="Bu F."/>
            <person name="Rutten L."/>
            <person name="Van Zeijl A."/>
            <person name="Liu W."/>
            <person name="Santuari L."/>
            <person name="Cao Q."/>
            <person name="Sharma T."/>
            <person name="Shen D."/>
            <person name="Roswanjaya Y."/>
            <person name="Wardhani T."/>
            <person name="Kalhor M.S."/>
            <person name="Jansen J."/>
            <person name="Van den Hoogen J."/>
            <person name="Gungor B."/>
            <person name="Hartog M."/>
            <person name="Hontelez J."/>
            <person name="Verver J."/>
            <person name="Yang W.-C."/>
            <person name="Schijlen E."/>
            <person name="Repin R."/>
            <person name="Schilthuizen M."/>
            <person name="Schranz E."/>
            <person name="Heidstra R."/>
            <person name="Miyata K."/>
            <person name="Fedorova E."/>
            <person name="Kohlen W."/>
            <person name="Bisseling T."/>
            <person name="Smit S."/>
            <person name="Geurts R."/>
        </authorList>
    </citation>
    <scope>NUCLEOTIDE SEQUENCE [LARGE SCALE GENOMIC DNA]</scope>
    <source>
        <strain evidence="2">cv. WU1-14</strain>
    </source>
</reference>
<name>A0A2P5DZX3_PARAD</name>